<evidence type="ECO:0000313" key="7">
    <source>
        <dbReference type="Proteomes" id="UP000048600"/>
    </source>
</evidence>
<dbReference type="Proteomes" id="UP000045842">
    <property type="component" value="Unassembled WGS sequence"/>
</dbReference>
<accession>A0A0T9BNP8</accession>
<dbReference type="AlphaFoldDB" id="A0A0T9BNP8"/>
<protein>
    <submittedName>
        <fullName evidence="4">Uncharacterized protein</fullName>
    </submittedName>
</protein>
<dbReference type="Proteomes" id="UP000048600">
    <property type="component" value="Unassembled WGS sequence"/>
</dbReference>
<dbReference type="Proteomes" id="UP000049023">
    <property type="component" value="Unassembled WGS sequence"/>
</dbReference>
<evidence type="ECO:0000313" key="3">
    <source>
        <dbReference type="EMBL" id="COW83660.1"/>
    </source>
</evidence>
<dbReference type="EMBL" id="CHKL01000139">
    <property type="protein sequence ID" value="COW12566.1"/>
    <property type="molecule type" value="Genomic_DNA"/>
</dbReference>
<evidence type="ECO:0000313" key="6">
    <source>
        <dbReference type="Proteomes" id="UP000045842"/>
    </source>
</evidence>
<evidence type="ECO:0000313" key="5">
    <source>
        <dbReference type="Proteomes" id="UP000038802"/>
    </source>
</evidence>
<evidence type="ECO:0000313" key="1">
    <source>
        <dbReference type="EMBL" id="CKR47844.1"/>
    </source>
</evidence>
<dbReference type="EMBL" id="CSAD01001085">
    <property type="protein sequence ID" value="COW83660.1"/>
    <property type="molecule type" value="Genomic_DNA"/>
</dbReference>
<evidence type="ECO:0000313" key="4">
    <source>
        <dbReference type="EMBL" id="COX32819.1"/>
    </source>
</evidence>
<reference evidence="5 6" key="1">
    <citation type="submission" date="2015-03" db="EMBL/GenBank/DDBJ databases">
        <authorList>
            <consortium name="Pathogen Informatics"/>
        </authorList>
    </citation>
    <scope>NUCLEOTIDE SEQUENCE [LARGE SCALE GENOMIC DNA]</scope>
    <source>
        <strain evidence="1 8">Bir 187</strain>
        <strain evidence="3 6">G09801536</strain>
        <strain evidence="5">K00500041</strain>
        <strain evidence="2 7">P00601463</strain>
    </source>
</reference>
<dbReference type="Proteomes" id="UP000038802">
    <property type="component" value="Unassembled WGS sequence"/>
</dbReference>
<organism evidence="4 5">
    <name type="scientific">Mycobacterium tuberculosis</name>
    <dbReference type="NCBI Taxonomy" id="1773"/>
    <lineage>
        <taxon>Bacteria</taxon>
        <taxon>Bacillati</taxon>
        <taxon>Actinomycetota</taxon>
        <taxon>Actinomycetes</taxon>
        <taxon>Mycobacteriales</taxon>
        <taxon>Mycobacteriaceae</taxon>
        <taxon>Mycobacterium</taxon>
        <taxon>Mycobacterium tuberculosis complex</taxon>
    </lineage>
</organism>
<name>A0A0T9BNP8_MYCTX</name>
<dbReference type="EMBL" id="CSAE01001129">
    <property type="protein sequence ID" value="COX32819.1"/>
    <property type="molecule type" value="Genomic_DNA"/>
</dbReference>
<gene>
    <name evidence="3" type="ORF">ERS007679_04373</name>
    <name evidence="4" type="ORF">ERS007703_05084</name>
    <name evidence="2" type="ORF">ERS007741_01561</name>
    <name evidence="1" type="ORF">ERS027661_01421</name>
</gene>
<sequence length="142" mass="15162">MVGIQPQLNEPLCACGRLTVGTHVHHRVRIIHSGQTDSALHPLQQLEVNAIVLANLPCGYVGAVVADEVAGGQQQRRVGRPNLVGGDALLEQPLDKLRTLGARGTAQVAQQIVDVRVVRLAHVVCHQSTLTPPHMSCGRAKT</sequence>
<reference evidence="4" key="2">
    <citation type="submission" date="2015-03" db="EMBL/GenBank/DDBJ databases">
        <authorList>
            <person name="Murphy D."/>
        </authorList>
    </citation>
    <scope>NUCLEOTIDE SEQUENCE [LARGE SCALE GENOMIC DNA]</scope>
    <source>
        <strain evidence="4">K00500041</strain>
    </source>
</reference>
<dbReference type="EMBL" id="CNFU01000235">
    <property type="protein sequence ID" value="CKR47844.1"/>
    <property type="molecule type" value="Genomic_DNA"/>
</dbReference>
<proteinExistence type="predicted"/>
<evidence type="ECO:0000313" key="8">
    <source>
        <dbReference type="Proteomes" id="UP000049023"/>
    </source>
</evidence>
<evidence type="ECO:0000313" key="2">
    <source>
        <dbReference type="EMBL" id="COW12566.1"/>
    </source>
</evidence>